<dbReference type="EMBL" id="VLKL01000014">
    <property type="protein sequence ID" value="TWI00852.1"/>
    <property type="molecule type" value="Genomic_DNA"/>
</dbReference>
<evidence type="ECO:0000313" key="1">
    <source>
        <dbReference type="EMBL" id="TWI00852.1"/>
    </source>
</evidence>
<name>A0A562KZP5_9BRAD</name>
<keyword evidence="2" id="KW-1185">Reference proteome</keyword>
<reference evidence="1 2" key="1">
    <citation type="journal article" date="2015" name="Stand. Genomic Sci.">
        <title>Genomic Encyclopedia of Bacterial and Archaeal Type Strains, Phase III: the genomes of soil and plant-associated and newly described type strains.</title>
        <authorList>
            <person name="Whitman W.B."/>
            <person name="Woyke T."/>
            <person name="Klenk H.P."/>
            <person name="Zhou Y."/>
            <person name="Lilburn T.G."/>
            <person name="Beck B.J."/>
            <person name="De Vos P."/>
            <person name="Vandamme P."/>
            <person name="Eisen J.A."/>
            <person name="Garrity G."/>
            <person name="Hugenholtz P."/>
            <person name="Kyrpides N.C."/>
        </authorList>
    </citation>
    <scope>NUCLEOTIDE SEQUENCE [LARGE SCALE GENOMIC DNA]</scope>
    <source>
        <strain evidence="1 2">CGMCC 1.10947</strain>
    </source>
</reference>
<dbReference type="Proteomes" id="UP000317176">
    <property type="component" value="Unassembled WGS sequence"/>
</dbReference>
<protein>
    <submittedName>
        <fullName evidence="1">Uncharacterized protein</fullName>
    </submittedName>
</protein>
<gene>
    <name evidence="1" type="ORF">IQ17_04855</name>
</gene>
<accession>A0A562KZP5</accession>
<dbReference type="AlphaFoldDB" id="A0A562KZP5"/>
<evidence type="ECO:0000313" key="2">
    <source>
        <dbReference type="Proteomes" id="UP000317176"/>
    </source>
</evidence>
<proteinExistence type="predicted"/>
<comment type="caution">
    <text evidence="1">The sequence shown here is derived from an EMBL/GenBank/DDBJ whole genome shotgun (WGS) entry which is preliminary data.</text>
</comment>
<dbReference type="RefSeq" id="WP_145639017.1">
    <property type="nucleotide sequence ID" value="NZ_CP088014.1"/>
</dbReference>
<sequence length="103" mass="11552">MTEKDIRTEARVILSATRVLRKGPKSERISLFGAILLTQAEKALQGNDRAAKVVLEVGLHCGMFDRRQKDPSVDLTKLEDDEVPILERMLAKMHAGIPEQEEV</sequence>
<organism evidence="1 2">
    <name type="scientific">Bradyrhizobium daqingense</name>
    <dbReference type="NCBI Taxonomy" id="993502"/>
    <lineage>
        <taxon>Bacteria</taxon>
        <taxon>Pseudomonadati</taxon>
        <taxon>Pseudomonadota</taxon>
        <taxon>Alphaproteobacteria</taxon>
        <taxon>Hyphomicrobiales</taxon>
        <taxon>Nitrobacteraceae</taxon>
        <taxon>Bradyrhizobium</taxon>
    </lineage>
</organism>